<evidence type="ECO:0000313" key="2">
    <source>
        <dbReference type="EMBL" id="CAN98919.1"/>
    </source>
</evidence>
<keyword evidence="3" id="KW-1185">Reference proteome</keyword>
<evidence type="ECO:0000256" key="1">
    <source>
        <dbReference type="SAM" id="MobiDB-lite"/>
    </source>
</evidence>
<protein>
    <submittedName>
        <fullName evidence="2">Uncharacterized protein</fullName>
    </submittedName>
</protein>
<feature type="compositionally biased region" description="Basic and acidic residues" evidence="1">
    <location>
        <begin position="40"/>
        <end position="51"/>
    </location>
</feature>
<sequence length="124" mass="13460">MAATMPEAKSPRYRAPRAGHSEARLRWSNGPIRGPTGPGGRREERPFEERQPSVGELSALDARAEAAPHGGRVARLVQKGERDTGAVLGRYQRVFAPHAKRRSAVVPGPERTRCTGDLGIWVSG</sequence>
<gene>
    <name evidence="2" type="ordered locus">sce8747</name>
</gene>
<dbReference type="AlphaFoldDB" id="A9G4M5"/>
<feature type="region of interest" description="Disordered" evidence="1">
    <location>
        <begin position="1"/>
        <end position="57"/>
    </location>
</feature>
<dbReference type="Proteomes" id="UP000002139">
    <property type="component" value="Chromosome"/>
</dbReference>
<dbReference type="EMBL" id="AM746676">
    <property type="protein sequence ID" value="CAN98919.1"/>
    <property type="molecule type" value="Genomic_DNA"/>
</dbReference>
<dbReference type="HOGENOM" id="CLU_2002413_0_0_7"/>
<dbReference type="KEGG" id="scl:sce8747"/>
<organism evidence="2 3">
    <name type="scientific">Sorangium cellulosum (strain So ce56)</name>
    <name type="common">Polyangium cellulosum (strain So ce56)</name>
    <dbReference type="NCBI Taxonomy" id="448385"/>
    <lineage>
        <taxon>Bacteria</taxon>
        <taxon>Pseudomonadati</taxon>
        <taxon>Myxococcota</taxon>
        <taxon>Polyangia</taxon>
        <taxon>Polyangiales</taxon>
        <taxon>Polyangiaceae</taxon>
        <taxon>Sorangium</taxon>
    </lineage>
</organism>
<proteinExistence type="predicted"/>
<name>A9G4M5_SORC5</name>
<reference evidence="2 3" key="1">
    <citation type="journal article" date="2007" name="Nat. Biotechnol.">
        <title>Complete genome sequence of the myxobacterium Sorangium cellulosum.</title>
        <authorList>
            <person name="Schneiker S."/>
            <person name="Perlova O."/>
            <person name="Kaiser O."/>
            <person name="Gerth K."/>
            <person name="Alici A."/>
            <person name="Altmeyer M.O."/>
            <person name="Bartels D."/>
            <person name="Bekel T."/>
            <person name="Beyer S."/>
            <person name="Bode E."/>
            <person name="Bode H.B."/>
            <person name="Bolten C.J."/>
            <person name="Choudhuri J.V."/>
            <person name="Doss S."/>
            <person name="Elnakady Y.A."/>
            <person name="Frank B."/>
            <person name="Gaigalat L."/>
            <person name="Goesmann A."/>
            <person name="Groeger C."/>
            <person name="Gross F."/>
            <person name="Jelsbak L."/>
            <person name="Jelsbak L."/>
            <person name="Kalinowski J."/>
            <person name="Kegler C."/>
            <person name="Knauber T."/>
            <person name="Konietzny S."/>
            <person name="Kopp M."/>
            <person name="Krause L."/>
            <person name="Krug D."/>
            <person name="Linke B."/>
            <person name="Mahmud T."/>
            <person name="Martinez-Arias R."/>
            <person name="McHardy A.C."/>
            <person name="Merai M."/>
            <person name="Meyer F."/>
            <person name="Mormann S."/>
            <person name="Munoz-Dorado J."/>
            <person name="Perez J."/>
            <person name="Pradella S."/>
            <person name="Rachid S."/>
            <person name="Raddatz G."/>
            <person name="Rosenau F."/>
            <person name="Rueckert C."/>
            <person name="Sasse F."/>
            <person name="Scharfe M."/>
            <person name="Schuster S.C."/>
            <person name="Suen G."/>
            <person name="Treuner-Lange A."/>
            <person name="Velicer G.J."/>
            <person name="Vorholter F.-J."/>
            <person name="Weissman K.J."/>
            <person name="Welch R.D."/>
            <person name="Wenzel S.C."/>
            <person name="Whitworth D.E."/>
            <person name="Wilhelm S."/>
            <person name="Wittmann C."/>
            <person name="Bloecker H."/>
            <person name="Puehler A."/>
            <person name="Mueller R."/>
        </authorList>
    </citation>
    <scope>NUCLEOTIDE SEQUENCE [LARGE SCALE GENOMIC DNA]</scope>
    <source>
        <strain evidence="3">So ce56</strain>
    </source>
</reference>
<evidence type="ECO:0000313" key="3">
    <source>
        <dbReference type="Proteomes" id="UP000002139"/>
    </source>
</evidence>
<accession>A9G4M5</accession>
<dbReference type="STRING" id="448385.sce8747"/>